<proteinExistence type="predicted"/>
<dbReference type="PANTHER" id="PTHR48100:SF51">
    <property type="entry name" value="PHOSPHOGLYCERATE MUTASE"/>
    <property type="match status" value="1"/>
</dbReference>
<protein>
    <submittedName>
        <fullName evidence="1">Histidine phosphatase family protein</fullName>
    </submittedName>
</protein>
<dbReference type="SUPFAM" id="SSF53254">
    <property type="entry name" value="Phosphoglycerate mutase-like"/>
    <property type="match status" value="1"/>
</dbReference>
<dbReference type="SMART" id="SM00855">
    <property type="entry name" value="PGAM"/>
    <property type="match status" value="1"/>
</dbReference>
<reference evidence="2" key="1">
    <citation type="journal article" date="2019" name="Int. J. Syst. Evol. Microbiol.">
        <title>The Global Catalogue of Microorganisms (GCM) 10K type strain sequencing project: providing services to taxonomists for standard genome sequencing and annotation.</title>
        <authorList>
            <consortium name="The Broad Institute Genomics Platform"/>
            <consortium name="The Broad Institute Genome Sequencing Center for Infectious Disease"/>
            <person name="Wu L."/>
            <person name="Ma J."/>
        </authorList>
    </citation>
    <scope>NUCLEOTIDE SEQUENCE [LARGE SCALE GENOMIC DNA]</scope>
    <source>
        <strain evidence="2">JCM 15592</strain>
    </source>
</reference>
<dbReference type="EMBL" id="BAAAPO010000006">
    <property type="protein sequence ID" value="GAA1781033.1"/>
    <property type="molecule type" value="Genomic_DNA"/>
</dbReference>
<comment type="caution">
    <text evidence="1">The sequence shown here is derived from an EMBL/GenBank/DDBJ whole genome shotgun (WGS) entry which is preliminary data.</text>
</comment>
<dbReference type="RefSeq" id="WP_344080238.1">
    <property type="nucleotide sequence ID" value="NZ_BAAAPO010000006.1"/>
</dbReference>
<sequence>MSERTLVHLLRHGEVHNPDKVLYGRLDGFHLSERGRAMAQVVADHLHGRDITHLVSSPLIRAQETMAPLAERLGLPVTLDERVLEATNRFEGQQVSLANLLRPKNLAKMHNITKPSWGEPYVEIVERMSAAVDAARAAGTGHEAVIVSHQLPIWMMRSAAEGRRLWHDPRSRECSLASVTTIAFDGREIASVSYAEPARHLISDATASVGA</sequence>
<gene>
    <name evidence="1" type="ORF">GCM10009811_02980</name>
</gene>
<dbReference type="InterPro" id="IPR050275">
    <property type="entry name" value="PGM_Phosphatase"/>
</dbReference>
<name>A0ABP4XFK5_9MICO</name>
<dbReference type="CDD" id="cd07067">
    <property type="entry name" value="HP_PGM_like"/>
    <property type="match status" value="1"/>
</dbReference>
<dbReference type="InterPro" id="IPR029033">
    <property type="entry name" value="His_PPase_superfam"/>
</dbReference>
<organism evidence="1 2">
    <name type="scientific">Nostocoides veronense</name>
    <dbReference type="NCBI Taxonomy" id="330836"/>
    <lineage>
        <taxon>Bacteria</taxon>
        <taxon>Bacillati</taxon>
        <taxon>Actinomycetota</taxon>
        <taxon>Actinomycetes</taxon>
        <taxon>Micrococcales</taxon>
        <taxon>Intrasporangiaceae</taxon>
        <taxon>Nostocoides</taxon>
    </lineage>
</organism>
<dbReference type="Proteomes" id="UP001499938">
    <property type="component" value="Unassembled WGS sequence"/>
</dbReference>
<dbReference type="PANTHER" id="PTHR48100">
    <property type="entry name" value="BROAD-SPECIFICITY PHOSPHATASE YOR283W-RELATED"/>
    <property type="match status" value="1"/>
</dbReference>
<keyword evidence="2" id="KW-1185">Reference proteome</keyword>
<evidence type="ECO:0000313" key="1">
    <source>
        <dbReference type="EMBL" id="GAA1781033.1"/>
    </source>
</evidence>
<dbReference type="InterPro" id="IPR013078">
    <property type="entry name" value="His_Pase_superF_clade-1"/>
</dbReference>
<dbReference type="Gene3D" id="3.40.50.1240">
    <property type="entry name" value="Phosphoglycerate mutase-like"/>
    <property type="match status" value="1"/>
</dbReference>
<dbReference type="Pfam" id="PF00300">
    <property type="entry name" value="His_Phos_1"/>
    <property type="match status" value="1"/>
</dbReference>
<accession>A0ABP4XFK5</accession>
<evidence type="ECO:0000313" key="2">
    <source>
        <dbReference type="Proteomes" id="UP001499938"/>
    </source>
</evidence>